<evidence type="ECO:0000256" key="4">
    <source>
        <dbReference type="ARBA" id="ARBA00022475"/>
    </source>
</evidence>
<dbReference type="Gene3D" id="6.10.340.10">
    <property type="match status" value="1"/>
</dbReference>
<evidence type="ECO:0000256" key="1">
    <source>
        <dbReference type="ARBA" id="ARBA00000085"/>
    </source>
</evidence>
<dbReference type="InterPro" id="IPR003660">
    <property type="entry name" value="HAMP_dom"/>
</dbReference>
<evidence type="ECO:0000256" key="10">
    <source>
        <dbReference type="ARBA" id="ARBA00022840"/>
    </source>
</evidence>
<organism evidence="16 17">
    <name type="scientific">Jingyaoa shaoxingensis</name>
    <dbReference type="NCBI Taxonomy" id="2763671"/>
    <lineage>
        <taxon>Bacteria</taxon>
        <taxon>Bacillati</taxon>
        <taxon>Bacillota</taxon>
        <taxon>Clostridia</taxon>
        <taxon>Lachnospirales</taxon>
        <taxon>Lachnospiraceae</taxon>
        <taxon>Jingyaoa</taxon>
    </lineage>
</organism>
<dbReference type="EC" id="2.7.13.3" evidence="3"/>
<dbReference type="SMART" id="SM00304">
    <property type="entry name" value="HAMP"/>
    <property type="match status" value="1"/>
</dbReference>
<evidence type="ECO:0000256" key="8">
    <source>
        <dbReference type="ARBA" id="ARBA00022741"/>
    </source>
</evidence>
<dbReference type="SMART" id="SM00388">
    <property type="entry name" value="HisKA"/>
    <property type="match status" value="1"/>
</dbReference>
<dbReference type="SUPFAM" id="SSF47384">
    <property type="entry name" value="Homodimeric domain of signal transducing histidine kinase"/>
    <property type="match status" value="1"/>
</dbReference>
<comment type="caution">
    <text evidence="16">The sequence shown here is derived from an EMBL/GenBank/DDBJ whole genome shotgun (WGS) entry which is preliminary data.</text>
</comment>
<evidence type="ECO:0000313" key="16">
    <source>
        <dbReference type="EMBL" id="MBC8574180.1"/>
    </source>
</evidence>
<feature type="transmembrane region" description="Helical" evidence="14">
    <location>
        <begin position="146"/>
        <end position="170"/>
    </location>
</feature>
<dbReference type="EMBL" id="JACRSZ010000016">
    <property type="protein sequence ID" value="MBC8574180.1"/>
    <property type="molecule type" value="Genomic_DNA"/>
</dbReference>
<keyword evidence="17" id="KW-1185">Reference proteome</keyword>
<keyword evidence="13 14" id="KW-0472">Membrane</keyword>
<comment type="subcellular location">
    <subcellularLocation>
        <location evidence="2">Cell membrane</location>
        <topology evidence="2">Multi-pass membrane protein</topology>
    </subcellularLocation>
</comment>
<accession>A0ABR7NDD4</accession>
<comment type="catalytic activity">
    <reaction evidence="1">
        <text>ATP + protein L-histidine = ADP + protein N-phospho-L-histidine.</text>
        <dbReference type="EC" id="2.7.13.3"/>
    </reaction>
</comment>
<dbReference type="InterPro" id="IPR036890">
    <property type="entry name" value="HATPase_C_sf"/>
</dbReference>
<evidence type="ECO:0000256" key="3">
    <source>
        <dbReference type="ARBA" id="ARBA00012438"/>
    </source>
</evidence>
<evidence type="ECO:0000256" key="6">
    <source>
        <dbReference type="ARBA" id="ARBA00022679"/>
    </source>
</evidence>
<keyword evidence="6" id="KW-0808">Transferase</keyword>
<dbReference type="PANTHER" id="PTHR45528:SF1">
    <property type="entry name" value="SENSOR HISTIDINE KINASE CPXA"/>
    <property type="match status" value="1"/>
</dbReference>
<dbReference type="SUPFAM" id="SSF158472">
    <property type="entry name" value="HAMP domain-like"/>
    <property type="match status" value="1"/>
</dbReference>
<keyword evidence="10" id="KW-0067">ATP-binding</keyword>
<dbReference type="InterPro" id="IPR050398">
    <property type="entry name" value="HssS/ArlS-like"/>
</dbReference>
<dbReference type="Gene3D" id="3.30.565.10">
    <property type="entry name" value="Histidine kinase-like ATPase, C-terminal domain"/>
    <property type="match status" value="1"/>
</dbReference>
<evidence type="ECO:0000256" key="14">
    <source>
        <dbReference type="SAM" id="Phobius"/>
    </source>
</evidence>
<keyword evidence="12" id="KW-0902">Two-component regulatory system</keyword>
<dbReference type="Proteomes" id="UP000657421">
    <property type="component" value="Unassembled WGS sequence"/>
</dbReference>
<evidence type="ECO:0000256" key="7">
    <source>
        <dbReference type="ARBA" id="ARBA00022692"/>
    </source>
</evidence>
<evidence type="ECO:0000313" key="17">
    <source>
        <dbReference type="Proteomes" id="UP000657421"/>
    </source>
</evidence>
<keyword evidence="7 14" id="KW-0812">Transmembrane</keyword>
<dbReference type="RefSeq" id="WP_249309685.1">
    <property type="nucleotide sequence ID" value="NZ_JACRSZ010000016.1"/>
</dbReference>
<dbReference type="SUPFAM" id="SSF55874">
    <property type="entry name" value="ATPase domain of HSP90 chaperone/DNA topoisomerase II/histidine kinase"/>
    <property type="match status" value="1"/>
</dbReference>
<dbReference type="Pfam" id="PF00672">
    <property type="entry name" value="HAMP"/>
    <property type="match status" value="1"/>
</dbReference>
<proteinExistence type="predicted"/>
<dbReference type="CDD" id="cd06225">
    <property type="entry name" value="HAMP"/>
    <property type="match status" value="1"/>
</dbReference>
<feature type="domain" description="HAMP" evidence="15">
    <location>
        <begin position="171"/>
        <end position="223"/>
    </location>
</feature>
<evidence type="ECO:0000256" key="11">
    <source>
        <dbReference type="ARBA" id="ARBA00022989"/>
    </source>
</evidence>
<dbReference type="GO" id="GO:0016301">
    <property type="term" value="F:kinase activity"/>
    <property type="evidence" value="ECO:0007669"/>
    <property type="project" value="UniProtKB-KW"/>
</dbReference>
<keyword evidence="11 14" id="KW-1133">Transmembrane helix</keyword>
<reference evidence="16 17" key="1">
    <citation type="submission" date="2020-08" db="EMBL/GenBank/DDBJ databases">
        <title>Genome public.</title>
        <authorList>
            <person name="Liu C."/>
            <person name="Sun Q."/>
        </authorList>
    </citation>
    <scope>NUCLEOTIDE SEQUENCE [LARGE SCALE GENOMIC DNA]</scope>
    <source>
        <strain evidence="16 17">NSJ-46</strain>
    </source>
</reference>
<dbReference type="Pfam" id="PF00512">
    <property type="entry name" value="HisKA"/>
    <property type="match status" value="1"/>
</dbReference>
<evidence type="ECO:0000256" key="5">
    <source>
        <dbReference type="ARBA" id="ARBA00022553"/>
    </source>
</evidence>
<dbReference type="InterPro" id="IPR036097">
    <property type="entry name" value="HisK_dim/P_sf"/>
</dbReference>
<protein>
    <recommendedName>
        <fullName evidence="3">histidine kinase</fullName>
        <ecNumber evidence="3">2.7.13.3</ecNumber>
    </recommendedName>
</protein>
<dbReference type="PROSITE" id="PS50885">
    <property type="entry name" value="HAMP"/>
    <property type="match status" value="1"/>
</dbReference>
<evidence type="ECO:0000256" key="12">
    <source>
        <dbReference type="ARBA" id="ARBA00023012"/>
    </source>
</evidence>
<name>A0ABR7NDD4_9FIRM</name>
<keyword evidence="5" id="KW-0597">Phosphoprotein</keyword>
<keyword evidence="9 16" id="KW-0418">Kinase</keyword>
<evidence type="ECO:0000256" key="13">
    <source>
        <dbReference type="ARBA" id="ARBA00023136"/>
    </source>
</evidence>
<gene>
    <name evidence="16" type="ORF">H8716_14000</name>
</gene>
<dbReference type="InterPro" id="IPR003661">
    <property type="entry name" value="HisK_dim/P_dom"/>
</dbReference>
<evidence type="ECO:0000259" key="15">
    <source>
        <dbReference type="PROSITE" id="PS50885"/>
    </source>
</evidence>
<dbReference type="Gene3D" id="1.10.287.130">
    <property type="match status" value="1"/>
</dbReference>
<dbReference type="CDD" id="cd00082">
    <property type="entry name" value="HisKA"/>
    <property type="match status" value="1"/>
</dbReference>
<keyword evidence="8" id="KW-0547">Nucleotide-binding</keyword>
<evidence type="ECO:0000256" key="2">
    <source>
        <dbReference type="ARBA" id="ARBA00004651"/>
    </source>
</evidence>
<dbReference type="PANTHER" id="PTHR45528">
    <property type="entry name" value="SENSOR HISTIDINE KINASE CPXA"/>
    <property type="match status" value="1"/>
</dbReference>
<feature type="transmembrane region" description="Helical" evidence="14">
    <location>
        <begin position="16"/>
        <end position="35"/>
    </location>
</feature>
<keyword evidence="4" id="KW-1003">Cell membrane</keyword>
<evidence type="ECO:0000256" key="9">
    <source>
        <dbReference type="ARBA" id="ARBA00022777"/>
    </source>
</evidence>
<sequence length="435" mass="50094">MADFWNASLGRKLTRLTLLGFFSALLLFLALFFLGNRLLDDYFSTSAFIYNAEIPYIQELEHYIEEEHLSATDTPRLDEWFQKKHLSHFTVSRENSLIYDSAYSDVMSLGQARADFLNYNWMYFHTVTFADGDADVYIYADYDTKFYLLLWMLDTFVSICLWILIFTLGVRKEVAYIQQLSQSVQEIELGSMDCEVMVKGKDELGRLAMGLDRMRRALIEKEHNEQVMKAAQDKLVLGMAHDLRTPLTGLMTFLEIARKQDRQEDTISYLDKSYDKALQIRSLSDQMFDFFLINSEKQIQLEEPESAEFALGDYLSELCALLQMDGFSVSIEHLSWEPMQIQICTDYMGRIMDNLVSNIKKYANQDSPVMLFSSYTDSGICITLKNRIAIPNQFVHGTGIGTKNIKSMMEQMHGSSNISITETDYTISLLFPPCG</sequence>